<protein>
    <submittedName>
        <fullName evidence="1">Uncharacterized protein</fullName>
    </submittedName>
</protein>
<dbReference type="AlphaFoldDB" id="A0A7W9SHH5"/>
<accession>A0A7W9SHH5</accession>
<organism evidence="1 2">
    <name type="scientific">Oribacterium sinus</name>
    <dbReference type="NCBI Taxonomy" id="237576"/>
    <lineage>
        <taxon>Bacteria</taxon>
        <taxon>Bacillati</taxon>
        <taxon>Bacillota</taxon>
        <taxon>Clostridia</taxon>
        <taxon>Lachnospirales</taxon>
        <taxon>Lachnospiraceae</taxon>
        <taxon>Oribacterium</taxon>
    </lineage>
</organism>
<dbReference type="GeneID" id="85015005"/>
<sequence length="45" mass="5147">MSRNYVYTELTNAIEQAMLVGGLESESTQISHFIAEHGERFHFDS</sequence>
<dbReference type="RefSeq" id="WP_183684097.1">
    <property type="nucleotide sequence ID" value="NZ_JACHHH010000007.1"/>
</dbReference>
<comment type="caution">
    <text evidence="1">The sequence shown here is derived from an EMBL/GenBank/DDBJ whole genome shotgun (WGS) entry which is preliminary data.</text>
</comment>
<name>A0A7W9SHH5_9FIRM</name>
<gene>
    <name evidence="1" type="ORF">HNQ46_001468</name>
</gene>
<dbReference type="Proteomes" id="UP000522163">
    <property type="component" value="Unassembled WGS sequence"/>
</dbReference>
<evidence type="ECO:0000313" key="2">
    <source>
        <dbReference type="Proteomes" id="UP000522163"/>
    </source>
</evidence>
<proteinExistence type="predicted"/>
<evidence type="ECO:0000313" key="1">
    <source>
        <dbReference type="EMBL" id="MBB6041485.1"/>
    </source>
</evidence>
<dbReference type="EMBL" id="JACHHH010000007">
    <property type="protein sequence ID" value="MBB6041485.1"/>
    <property type="molecule type" value="Genomic_DNA"/>
</dbReference>
<reference evidence="1 2" key="1">
    <citation type="submission" date="2020-08" db="EMBL/GenBank/DDBJ databases">
        <title>Genomic Encyclopedia of Type Strains, Phase IV (KMG-IV): sequencing the most valuable type-strain genomes for metagenomic binning, comparative biology and taxonomic classification.</title>
        <authorList>
            <person name="Goeker M."/>
        </authorList>
    </citation>
    <scope>NUCLEOTIDE SEQUENCE [LARGE SCALE GENOMIC DNA]</scope>
    <source>
        <strain evidence="1 2">DSM 17245</strain>
    </source>
</reference>